<dbReference type="Gene3D" id="3.20.20.140">
    <property type="entry name" value="Metal-dependent hydrolases"/>
    <property type="match status" value="1"/>
</dbReference>
<dbReference type="EC" id="3.1.3.48" evidence="2"/>
<keyword evidence="6" id="KW-1185">Reference proteome</keyword>
<accession>A0A849KAH8</accession>
<name>A0A849KAH8_9BURK</name>
<dbReference type="InterPro" id="IPR016667">
    <property type="entry name" value="Caps_polysacc_synth_CpsB/CapC"/>
</dbReference>
<evidence type="ECO:0000313" key="6">
    <source>
        <dbReference type="Proteomes" id="UP000552954"/>
    </source>
</evidence>
<dbReference type="PIRSF" id="PIRSF016557">
    <property type="entry name" value="Caps_synth_CpsB"/>
    <property type="match status" value="1"/>
</dbReference>
<dbReference type="GO" id="GO:0004725">
    <property type="term" value="F:protein tyrosine phosphatase activity"/>
    <property type="evidence" value="ECO:0007669"/>
    <property type="project" value="UniProtKB-EC"/>
</dbReference>
<evidence type="ECO:0000256" key="1">
    <source>
        <dbReference type="ARBA" id="ARBA00005750"/>
    </source>
</evidence>
<comment type="similarity">
    <text evidence="1">Belongs to the metallo-dependent hydrolases superfamily. CpsB/CapC family.</text>
</comment>
<evidence type="ECO:0000256" key="2">
    <source>
        <dbReference type="ARBA" id="ARBA00013064"/>
    </source>
</evidence>
<gene>
    <name evidence="5" type="ORF">HK415_22410</name>
</gene>
<dbReference type="EMBL" id="JABFCS010000002">
    <property type="protein sequence ID" value="NNU45318.1"/>
    <property type="molecule type" value="Genomic_DNA"/>
</dbReference>
<reference evidence="5 6" key="2">
    <citation type="submission" date="2020-06" db="EMBL/GenBank/DDBJ databases">
        <title>Ramlibacter rhizophilus sp. nov., isolated from rhizosphere soil of national flower Mugunghwa from South Korea.</title>
        <authorList>
            <person name="Zheng-Fei Y."/>
            <person name="Huan T."/>
        </authorList>
    </citation>
    <scope>NUCLEOTIDE SEQUENCE [LARGE SCALE GENOMIC DNA]</scope>
    <source>
        <strain evidence="5 6">B156</strain>
    </source>
</reference>
<dbReference type="AlphaFoldDB" id="A0A849KAH8"/>
<dbReference type="InterPro" id="IPR016195">
    <property type="entry name" value="Pol/histidinol_Pase-like"/>
</dbReference>
<dbReference type="SUPFAM" id="SSF89550">
    <property type="entry name" value="PHP domain-like"/>
    <property type="match status" value="1"/>
</dbReference>
<dbReference type="RefSeq" id="WP_171563632.1">
    <property type="nucleotide sequence ID" value="NZ_JABFCS010000002.1"/>
</dbReference>
<keyword evidence="3" id="KW-0378">Hydrolase</keyword>
<dbReference type="PANTHER" id="PTHR39181">
    <property type="entry name" value="TYROSINE-PROTEIN PHOSPHATASE YWQE"/>
    <property type="match status" value="1"/>
</dbReference>
<reference evidence="5 6" key="1">
    <citation type="submission" date="2020-05" db="EMBL/GenBank/DDBJ databases">
        <authorList>
            <person name="Khan S.A."/>
            <person name="Jeon C.O."/>
            <person name="Chun B.H."/>
        </authorList>
    </citation>
    <scope>NUCLEOTIDE SEQUENCE [LARGE SCALE GENOMIC DNA]</scope>
    <source>
        <strain evidence="5 6">B156</strain>
    </source>
</reference>
<dbReference type="Pfam" id="PF19567">
    <property type="entry name" value="CpsB_CapC"/>
    <property type="match status" value="1"/>
</dbReference>
<sequence length="266" mass="29453">MIDLHCHILPGIDDGSRSLEMSLEMARMAVDDGITMTACTPHIYPGLYMNDTAGIEAERDKLQQSLDENGIPLKLTIGADVHLVPGLLDGLRTGIVPCLHHTRYLLLEPSHHVAPPRFQDSVFQLVAAGYVPVITHPERLTWVEDHYPVFADLVRQGAWMQITAASLTGVFGARAKYWGERFLNDGLTHIIATDAHSNGRRSPIMSKARQIAERALGREEAELLVRGRQEYMLRNELPSAVPPLPEVERKRGGGGGWWKGLFGARG</sequence>
<dbReference type="PANTHER" id="PTHR39181:SF1">
    <property type="entry name" value="TYROSINE-PROTEIN PHOSPHATASE YWQE"/>
    <property type="match status" value="1"/>
</dbReference>
<comment type="caution">
    <text evidence="5">The sequence shown here is derived from an EMBL/GenBank/DDBJ whole genome shotgun (WGS) entry which is preliminary data.</text>
</comment>
<proteinExistence type="inferred from homology"/>
<evidence type="ECO:0000256" key="4">
    <source>
        <dbReference type="ARBA" id="ARBA00051722"/>
    </source>
</evidence>
<organism evidence="5 6">
    <name type="scientific">Ramlibacter montanisoli</name>
    <dbReference type="NCBI Taxonomy" id="2732512"/>
    <lineage>
        <taxon>Bacteria</taxon>
        <taxon>Pseudomonadati</taxon>
        <taxon>Pseudomonadota</taxon>
        <taxon>Betaproteobacteria</taxon>
        <taxon>Burkholderiales</taxon>
        <taxon>Comamonadaceae</taxon>
        <taxon>Ramlibacter</taxon>
    </lineage>
</organism>
<comment type="catalytic activity">
    <reaction evidence="4">
        <text>O-phospho-L-tyrosyl-[protein] + H2O = L-tyrosyl-[protein] + phosphate</text>
        <dbReference type="Rhea" id="RHEA:10684"/>
        <dbReference type="Rhea" id="RHEA-COMP:10136"/>
        <dbReference type="Rhea" id="RHEA-COMP:20101"/>
        <dbReference type="ChEBI" id="CHEBI:15377"/>
        <dbReference type="ChEBI" id="CHEBI:43474"/>
        <dbReference type="ChEBI" id="CHEBI:46858"/>
        <dbReference type="ChEBI" id="CHEBI:61978"/>
        <dbReference type="EC" id="3.1.3.48"/>
    </reaction>
</comment>
<dbReference type="GO" id="GO:0030145">
    <property type="term" value="F:manganese ion binding"/>
    <property type="evidence" value="ECO:0007669"/>
    <property type="project" value="InterPro"/>
</dbReference>
<evidence type="ECO:0000313" key="5">
    <source>
        <dbReference type="EMBL" id="NNU45318.1"/>
    </source>
</evidence>
<evidence type="ECO:0000256" key="3">
    <source>
        <dbReference type="ARBA" id="ARBA00022801"/>
    </source>
</evidence>
<protein>
    <recommendedName>
        <fullName evidence="2">protein-tyrosine-phosphatase</fullName>
        <ecNumber evidence="2">3.1.3.48</ecNumber>
    </recommendedName>
</protein>
<dbReference type="Proteomes" id="UP000552954">
    <property type="component" value="Unassembled WGS sequence"/>
</dbReference>